<protein>
    <recommendedName>
        <fullName evidence="1">Plasmid pRiA4b Orf3-like domain-containing protein</fullName>
    </recommendedName>
</protein>
<proteinExistence type="predicted"/>
<accession>A0A8J6NMF9</accession>
<evidence type="ECO:0000313" key="2">
    <source>
        <dbReference type="EMBL" id="MBC8335959.1"/>
    </source>
</evidence>
<dbReference type="InterPro" id="IPR024047">
    <property type="entry name" value="MM3350-like_sf"/>
</dbReference>
<sequence length="241" mass="27925">MAKTTSLPGYCFSCEKPYDKRGMGRHLKTCAARKDAIVAEYGSKTRIFHLRIEDPYESAYWLDIEIAANSTLAELDQFLRDIWLECCGHLSQFVVGETYYSSYIDPDPFFGSWKTEEYDLHVAIGKAIPFNKKIRYEYDFGSTTELSVKMIAEREGSFPRGKKIRILSRNFSPLYICSICGEEPAQWLNVFEYENNFYCDRHAKEHDEWDEGFLPLSNSPRAGVCGYEGTEIKEYAFEKFV</sequence>
<dbReference type="Gene3D" id="3.10.290.30">
    <property type="entry name" value="MM3350-like"/>
    <property type="match status" value="1"/>
</dbReference>
<dbReference type="EMBL" id="JACNJN010000133">
    <property type="protein sequence ID" value="MBC8335959.1"/>
    <property type="molecule type" value="Genomic_DNA"/>
</dbReference>
<dbReference type="Pfam" id="PF07929">
    <property type="entry name" value="PRiA4_ORF3"/>
    <property type="match status" value="1"/>
</dbReference>
<organism evidence="2 3">
    <name type="scientific">Candidatus Desulfolinea nitratireducens</name>
    <dbReference type="NCBI Taxonomy" id="2841698"/>
    <lineage>
        <taxon>Bacteria</taxon>
        <taxon>Bacillati</taxon>
        <taxon>Chloroflexota</taxon>
        <taxon>Anaerolineae</taxon>
        <taxon>Anaerolineales</taxon>
        <taxon>Anaerolineales incertae sedis</taxon>
        <taxon>Candidatus Desulfolinea</taxon>
    </lineage>
</organism>
<evidence type="ECO:0000313" key="3">
    <source>
        <dbReference type="Proteomes" id="UP000614469"/>
    </source>
</evidence>
<dbReference type="InterPro" id="IPR012912">
    <property type="entry name" value="Plasmid_pRiA4b_Orf3-like"/>
</dbReference>
<reference evidence="2 3" key="1">
    <citation type="submission" date="2020-08" db="EMBL/GenBank/DDBJ databases">
        <title>Bridging the membrane lipid divide: bacteria of the FCB group superphylum have the potential to synthesize archaeal ether lipids.</title>
        <authorList>
            <person name="Villanueva L."/>
            <person name="Von Meijenfeldt F.A.B."/>
            <person name="Westbye A.B."/>
            <person name="Yadav S."/>
            <person name="Hopmans E.C."/>
            <person name="Dutilh B.E."/>
            <person name="Sinninghe Damste J.S."/>
        </authorList>
    </citation>
    <scope>NUCLEOTIDE SEQUENCE [LARGE SCALE GENOMIC DNA]</scope>
    <source>
        <strain evidence="2">NIOZ-UU36</strain>
    </source>
</reference>
<dbReference type="Proteomes" id="UP000614469">
    <property type="component" value="Unassembled WGS sequence"/>
</dbReference>
<feature type="domain" description="Plasmid pRiA4b Orf3-like" evidence="1">
    <location>
        <begin position="57"/>
        <end position="150"/>
    </location>
</feature>
<comment type="caution">
    <text evidence="2">The sequence shown here is derived from an EMBL/GenBank/DDBJ whole genome shotgun (WGS) entry which is preliminary data.</text>
</comment>
<gene>
    <name evidence="2" type="ORF">H8E29_11885</name>
</gene>
<evidence type="ECO:0000259" key="1">
    <source>
        <dbReference type="Pfam" id="PF07929"/>
    </source>
</evidence>
<name>A0A8J6NMF9_9CHLR</name>
<dbReference type="AlphaFoldDB" id="A0A8J6NMF9"/>
<dbReference type="SUPFAM" id="SSF159941">
    <property type="entry name" value="MM3350-like"/>
    <property type="match status" value="1"/>
</dbReference>